<feature type="chain" id="PRO_5039695284" evidence="5">
    <location>
        <begin position="20"/>
        <end position="273"/>
    </location>
</feature>
<keyword evidence="3 5" id="KW-0732">Signal</keyword>
<evidence type="ECO:0000313" key="8">
    <source>
        <dbReference type="Proteomes" id="UP000184114"/>
    </source>
</evidence>
<proteinExistence type="inferred from homology"/>
<evidence type="ECO:0000256" key="5">
    <source>
        <dbReference type="SAM" id="SignalP"/>
    </source>
</evidence>
<accession>A0A1M4WVD1</accession>
<dbReference type="InterPro" id="IPR001638">
    <property type="entry name" value="Solute-binding_3/MltF_N"/>
</dbReference>
<evidence type="ECO:0000313" key="7">
    <source>
        <dbReference type="EMBL" id="SHE85155.1"/>
    </source>
</evidence>
<protein>
    <submittedName>
        <fullName evidence="7">Amino acid ABC transporter substrate-binding protein, PAAT family</fullName>
    </submittedName>
</protein>
<dbReference type="Proteomes" id="UP000184114">
    <property type="component" value="Unassembled WGS sequence"/>
</dbReference>
<feature type="signal peptide" evidence="5">
    <location>
        <begin position="1"/>
        <end position="19"/>
    </location>
</feature>
<evidence type="ECO:0000259" key="6">
    <source>
        <dbReference type="SMART" id="SM00062"/>
    </source>
</evidence>
<evidence type="ECO:0000256" key="4">
    <source>
        <dbReference type="RuleBase" id="RU003744"/>
    </source>
</evidence>
<dbReference type="PROSITE" id="PS51257">
    <property type="entry name" value="PROKAR_LIPOPROTEIN"/>
    <property type="match status" value="1"/>
</dbReference>
<evidence type="ECO:0000256" key="1">
    <source>
        <dbReference type="ARBA" id="ARBA00004196"/>
    </source>
</evidence>
<organism evidence="7 8">
    <name type="scientific">Tissierella praeacuta DSM 18095</name>
    <dbReference type="NCBI Taxonomy" id="1123404"/>
    <lineage>
        <taxon>Bacteria</taxon>
        <taxon>Bacillati</taxon>
        <taxon>Bacillota</taxon>
        <taxon>Tissierellia</taxon>
        <taxon>Tissierellales</taxon>
        <taxon>Tissierellaceae</taxon>
        <taxon>Tissierella</taxon>
    </lineage>
</organism>
<dbReference type="PANTHER" id="PTHR35936">
    <property type="entry name" value="MEMBRANE-BOUND LYTIC MUREIN TRANSGLYCOSYLASE F"/>
    <property type="match status" value="1"/>
</dbReference>
<dbReference type="EMBL" id="FQTY01000008">
    <property type="protein sequence ID" value="SHE85155.1"/>
    <property type="molecule type" value="Genomic_DNA"/>
</dbReference>
<dbReference type="InterPro" id="IPR018313">
    <property type="entry name" value="SBP_3_CS"/>
</dbReference>
<evidence type="ECO:0000256" key="3">
    <source>
        <dbReference type="ARBA" id="ARBA00022729"/>
    </source>
</evidence>
<dbReference type="SUPFAM" id="SSF53850">
    <property type="entry name" value="Periplasmic binding protein-like II"/>
    <property type="match status" value="1"/>
</dbReference>
<reference evidence="8" key="1">
    <citation type="submission" date="2016-11" db="EMBL/GenBank/DDBJ databases">
        <authorList>
            <person name="Varghese N."/>
            <person name="Submissions S."/>
        </authorList>
    </citation>
    <scope>NUCLEOTIDE SEQUENCE [LARGE SCALE GENOMIC DNA]</scope>
    <source>
        <strain evidence="8">DSM 18095</strain>
    </source>
</reference>
<dbReference type="AlphaFoldDB" id="A0A1M4WVD1"/>
<keyword evidence="8" id="KW-1185">Reference proteome</keyword>
<dbReference type="PANTHER" id="PTHR35936:SF17">
    <property type="entry name" value="ARGININE-BINDING EXTRACELLULAR PROTEIN ARTP"/>
    <property type="match status" value="1"/>
</dbReference>
<dbReference type="RefSeq" id="WP_072975997.1">
    <property type="nucleotide sequence ID" value="NZ_FQTY01000008.1"/>
</dbReference>
<sequence>MYKKIIISILIVSMMVAMVGCNKTAKKADSNSIDAGKLDEIKERGKIVLGTAADYPPYEFHKLINGKDEIVGFDIDIAKEIAADIGVELEIVDMKFEGLLPALVTDDIDFIVAGMVADEKRKKSVDFSVPYYQGKQRIIVRNEDKDKLKEPEDFNGLKVGAQKSTIQEEIAAEKFSNAEYVGLSKITDLVLELKNKKIDGLILVEPVAIAYVAQNKDLYMPEVMLGQEDGVSVAVNKDSQDLLKSINETLDRLINNGSIDKFIQDASALADEN</sequence>
<gene>
    <name evidence="7" type="ORF">SAMN02745784_02010</name>
</gene>
<dbReference type="Pfam" id="PF00497">
    <property type="entry name" value="SBP_bac_3"/>
    <property type="match status" value="1"/>
</dbReference>
<dbReference type="GeneID" id="90994468"/>
<dbReference type="PROSITE" id="PS01039">
    <property type="entry name" value="SBP_BACTERIAL_3"/>
    <property type="match status" value="1"/>
</dbReference>
<dbReference type="GO" id="GO:0030313">
    <property type="term" value="C:cell envelope"/>
    <property type="evidence" value="ECO:0007669"/>
    <property type="project" value="UniProtKB-SubCell"/>
</dbReference>
<comment type="similarity">
    <text evidence="2 4">Belongs to the bacterial solute-binding protein 3 family.</text>
</comment>
<feature type="domain" description="Solute-binding protein family 3/N-terminal" evidence="6">
    <location>
        <begin position="46"/>
        <end position="266"/>
    </location>
</feature>
<dbReference type="Gene3D" id="3.40.190.10">
    <property type="entry name" value="Periplasmic binding protein-like II"/>
    <property type="match status" value="2"/>
</dbReference>
<name>A0A1M4WVD1_9FIRM</name>
<dbReference type="STRING" id="1123404.SAMN02745784_02010"/>
<comment type="subcellular location">
    <subcellularLocation>
        <location evidence="1">Cell envelope</location>
    </subcellularLocation>
</comment>
<dbReference type="SMART" id="SM00062">
    <property type="entry name" value="PBPb"/>
    <property type="match status" value="1"/>
</dbReference>
<evidence type="ECO:0000256" key="2">
    <source>
        <dbReference type="ARBA" id="ARBA00010333"/>
    </source>
</evidence>